<dbReference type="Pfam" id="PF03098">
    <property type="entry name" value="An_peroxidase"/>
    <property type="match status" value="1"/>
</dbReference>
<dbReference type="PANTHER" id="PTHR11475">
    <property type="entry name" value="OXIDASE/PEROXIDASE"/>
    <property type="match status" value="1"/>
</dbReference>
<dbReference type="PROSITE" id="PS50292">
    <property type="entry name" value="PEROXIDASE_3"/>
    <property type="match status" value="1"/>
</dbReference>
<comment type="subcellular location">
    <subcellularLocation>
        <location evidence="1">Secreted</location>
    </subcellularLocation>
</comment>
<dbReference type="AlphaFoldDB" id="A0A518D960"/>
<name>A0A518D960_9BACT</name>
<organism evidence="5 6">
    <name type="scientific">Pirellulimonas nuda</name>
    <dbReference type="NCBI Taxonomy" id="2528009"/>
    <lineage>
        <taxon>Bacteria</taxon>
        <taxon>Pseudomonadati</taxon>
        <taxon>Planctomycetota</taxon>
        <taxon>Planctomycetia</taxon>
        <taxon>Pirellulales</taxon>
        <taxon>Lacipirellulaceae</taxon>
        <taxon>Pirellulimonas</taxon>
    </lineage>
</organism>
<evidence type="ECO:0000313" key="6">
    <source>
        <dbReference type="Proteomes" id="UP000317429"/>
    </source>
</evidence>
<keyword evidence="5" id="KW-0575">Peroxidase</keyword>
<keyword evidence="6" id="KW-1185">Reference proteome</keyword>
<evidence type="ECO:0000256" key="2">
    <source>
        <dbReference type="ARBA" id="ARBA00022525"/>
    </source>
</evidence>
<accession>A0A518D960</accession>
<evidence type="ECO:0000256" key="3">
    <source>
        <dbReference type="ARBA" id="ARBA00023180"/>
    </source>
</evidence>
<dbReference type="GO" id="GO:0006979">
    <property type="term" value="P:response to oxidative stress"/>
    <property type="evidence" value="ECO:0007669"/>
    <property type="project" value="InterPro"/>
</dbReference>
<protein>
    <submittedName>
        <fullName evidence="5">Peroxidase</fullName>
    </submittedName>
</protein>
<dbReference type="GO" id="GO:0004601">
    <property type="term" value="F:peroxidase activity"/>
    <property type="evidence" value="ECO:0007669"/>
    <property type="project" value="UniProtKB-KW"/>
</dbReference>
<dbReference type="PANTHER" id="PTHR11475:SF4">
    <property type="entry name" value="CHORION PEROXIDASE"/>
    <property type="match status" value="1"/>
</dbReference>
<proteinExistence type="predicted"/>
<evidence type="ECO:0000256" key="4">
    <source>
        <dbReference type="SAM" id="MobiDB-lite"/>
    </source>
</evidence>
<dbReference type="GO" id="GO:0005576">
    <property type="term" value="C:extracellular region"/>
    <property type="evidence" value="ECO:0007669"/>
    <property type="project" value="UniProtKB-SubCell"/>
</dbReference>
<dbReference type="SUPFAM" id="SSF48113">
    <property type="entry name" value="Heme-dependent peroxidases"/>
    <property type="match status" value="1"/>
</dbReference>
<keyword evidence="5" id="KW-0560">Oxidoreductase</keyword>
<feature type="compositionally biased region" description="Basic and acidic residues" evidence="4">
    <location>
        <begin position="709"/>
        <end position="724"/>
    </location>
</feature>
<evidence type="ECO:0000256" key="1">
    <source>
        <dbReference type="ARBA" id="ARBA00004613"/>
    </source>
</evidence>
<gene>
    <name evidence="5" type="ORF">Pla175_13630</name>
</gene>
<dbReference type="PRINTS" id="PR00457">
    <property type="entry name" value="ANPEROXIDASE"/>
</dbReference>
<dbReference type="CDD" id="cd09822">
    <property type="entry name" value="peroxinectin_like_bacterial"/>
    <property type="match status" value="1"/>
</dbReference>
<sequence length="774" mass="81679">MRKPTSRTRKSLSYQTLESRQMLAADLAGVSDAADQQTLLDWGVAAAQSDSAAVYSVDGAGNNLANPLWGSTGIALQRLTTAEYADGLSEAAGADRPSAREVSNTLADQTTELANDRQLTDFVWLWGQFIDHDIDLTDSADPAEALPIEVPEGDADFVGVDSIGLSRSEYVVDEAGVRQQVSSITAYIDGSMIYGSDQATSDSLRSFEGGRMLTSEGDLLPTGDGGFFLAGDIRANENVALTSMHTLWVREHNRLAGEIAAADPSLSDEEVYQAARSIVIAQVQAITYNQWLPALLGIDAIEDYQGYDPAVNATIANVFSTAAYRFGHSMLSAELLRLDSSGNVASSGNLALADAFFAPDQISQYGIDGLLAGAAQQLAQEVDPLVVDGVRNFLFGAPGAGGFDLVSLNIQRGRDHGLADYNQTRIDYGLAPVTSFDQITSDPELASKLEQLYGSVDDIDAWVGVLAEDHASGSSLGELGRTIIADQFSRLRDGDRLWYQNTMSGEALAAIERVTLADVIMRNTEVSGLRENVFFGEGVFYYAHQTGDAPLDATLTVAGDQVRLVDNRTSAVLHSQLAQSVEQIVLVGGRGSDTIRLAASIGALDLPGGIAIDGLAGTGDTLVVDTTQGRDVIAIDGALMSLGAAEVQFDGIELVRIRAGQNDSIQVADDTATRVVVDREGVPRPAQSPQGPQRPAPRGPIAGRSDGAAGRDPRLADAHARDQALAEGLADVDRPKADDRGDAAARPSKPAEPAPLAQGVRAASLGQQGPSRRG</sequence>
<evidence type="ECO:0000313" key="5">
    <source>
        <dbReference type="EMBL" id="QDU87994.1"/>
    </source>
</evidence>
<feature type="region of interest" description="Disordered" evidence="4">
    <location>
        <begin position="681"/>
        <end position="774"/>
    </location>
</feature>
<dbReference type="GO" id="GO:0020037">
    <property type="term" value="F:heme binding"/>
    <property type="evidence" value="ECO:0007669"/>
    <property type="project" value="InterPro"/>
</dbReference>
<dbReference type="Gene3D" id="1.10.640.10">
    <property type="entry name" value="Haem peroxidase domain superfamily, animal type"/>
    <property type="match status" value="1"/>
</dbReference>
<dbReference type="EMBL" id="CP036291">
    <property type="protein sequence ID" value="QDU87994.1"/>
    <property type="molecule type" value="Genomic_DNA"/>
</dbReference>
<dbReference type="InterPro" id="IPR010255">
    <property type="entry name" value="Haem_peroxidase_sf"/>
</dbReference>
<keyword evidence="3" id="KW-0325">Glycoprotein</keyword>
<dbReference type="InterPro" id="IPR037120">
    <property type="entry name" value="Haem_peroxidase_sf_animal"/>
</dbReference>
<keyword evidence="2" id="KW-0964">Secreted</keyword>
<feature type="compositionally biased region" description="Polar residues" evidence="4">
    <location>
        <begin position="765"/>
        <end position="774"/>
    </location>
</feature>
<reference evidence="5 6" key="1">
    <citation type="submission" date="2019-02" db="EMBL/GenBank/DDBJ databases">
        <title>Deep-cultivation of Planctomycetes and their phenomic and genomic characterization uncovers novel biology.</title>
        <authorList>
            <person name="Wiegand S."/>
            <person name="Jogler M."/>
            <person name="Boedeker C."/>
            <person name="Pinto D."/>
            <person name="Vollmers J."/>
            <person name="Rivas-Marin E."/>
            <person name="Kohn T."/>
            <person name="Peeters S.H."/>
            <person name="Heuer A."/>
            <person name="Rast P."/>
            <person name="Oberbeckmann S."/>
            <person name="Bunk B."/>
            <person name="Jeske O."/>
            <person name="Meyerdierks A."/>
            <person name="Storesund J.E."/>
            <person name="Kallscheuer N."/>
            <person name="Luecker S."/>
            <person name="Lage O.M."/>
            <person name="Pohl T."/>
            <person name="Merkel B.J."/>
            <person name="Hornburger P."/>
            <person name="Mueller R.-W."/>
            <person name="Bruemmer F."/>
            <person name="Labrenz M."/>
            <person name="Spormann A.M."/>
            <person name="Op den Camp H."/>
            <person name="Overmann J."/>
            <person name="Amann R."/>
            <person name="Jetten M.S.M."/>
            <person name="Mascher T."/>
            <person name="Medema M.H."/>
            <person name="Devos D.P."/>
            <person name="Kaster A.-K."/>
            <person name="Ovreas L."/>
            <person name="Rohde M."/>
            <person name="Galperin M.Y."/>
            <person name="Jogler C."/>
        </authorList>
    </citation>
    <scope>NUCLEOTIDE SEQUENCE [LARGE SCALE GENOMIC DNA]</scope>
    <source>
        <strain evidence="5 6">Pla175</strain>
    </source>
</reference>
<dbReference type="Proteomes" id="UP000317429">
    <property type="component" value="Chromosome"/>
</dbReference>
<dbReference type="KEGG" id="pnd:Pla175_13630"/>
<dbReference type="InterPro" id="IPR019791">
    <property type="entry name" value="Haem_peroxidase_animal"/>
</dbReference>
<feature type="compositionally biased region" description="Basic and acidic residues" evidence="4">
    <location>
        <begin position="731"/>
        <end position="743"/>
    </location>
</feature>